<proteinExistence type="predicted"/>
<gene>
    <name evidence="2" type="ORF">ESP57_09145</name>
</gene>
<dbReference type="Proteomes" id="UP000292935">
    <property type="component" value="Unassembled WGS sequence"/>
</dbReference>
<comment type="caution">
    <text evidence="2">The sequence shown here is derived from an EMBL/GenBank/DDBJ whole genome shotgun (WGS) entry which is preliminary data.</text>
</comment>
<accession>A0A4Q2JMA6</accession>
<keyword evidence="1" id="KW-0812">Transmembrane</keyword>
<dbReference type="OrthoDB" id="9968996at2"/>
<keyword evidence="1" id="KW-0472">Membrane</keyword>
<evidence type="ECO:0000313" key="2">
    <source>
        <dbReference type="EMBL" id="RXZ49102.1"/>
    </source>
</evidence>
<sequence>MMRRLLANPALIVLAAVVFISVIGTVWGVQMSMTSQDGMSWTGEPSEEQLWQFRLMRISGSLPPIATFVGVAAVLGILVIASASRRRTIRPDPRG</sequence>
<evidence type="ECO:0000313" key="3">
    <source>
        <dbReference type="Proteomes" id="UP000292935"/>
    </source>
</evidence>
<organism evidence="2 3">
    <name type="scientific">Agromyces fucosus</name>
    <dbReference type="NCBI Taxonomy" id="41985"/>
    <lineage>
        <taxon>Bacteria</taxon>
        <taxon>Bacillati</taxon>
        <taxon>Actinomycetota</taxon>
        <taxon>Actinomycetes</taxon>
        <taxon>Micrococcales</taxon>
        <taxon>Microbacteriaceae</taxon>
        <taxon>Agromyces</taxon>
    </lineage>
</organism>
<reference evidence="2 3" key="1">
    <citation type="submission" date="2019-01" db="EMBL/GenBank/DDBJ databases">
        <authorList>
            <person name="Li J."/>
        </authorList>
    </citation>
    <scope>NUCLEOTIDE SEQUENCE [LARGE SCALE GENOMIC DNA]</scope>
    <source>
        <strain evidence="2 3">CCUG 35506</strain>
    </source>
</reference>
<keyword evidence="1" id="KW-1133">Transmembrane helix</keyword>
<dbReference type="AlphaFoldDB" id="A0A4Q2JMA6"/>
<name>A0A4Q2JMA6_9MICO</name>
<protein>
    <submittedName>
        <fullName evidence="2">Uncharacterized protein</fullName>
    </submittedName>
</protein>
<dbReference type="EMBL" id="SDPO01000002">
    <property type="protein sequence ID" value="RXZ49102.1"/>
    <property type="molecule type" value="Genomic_DNA"/>
</dbReference>
<dbReference type="RefSeq" id="WP_129231305.1">
    <property type="nucleotide sequence ID" value="NZ_SDPO01000002.1"/>
</dbReference>
<feature type="transmembrane region" description="Helical" evidence="1">
    <location>
        <begin position="65"/>
        <end position="84"/>
    </location>
</feature>
<keyword evidence="3" id="KW-1185">Reference proteome</keyword>
<evidence type="ECO:0000256" key="1">
    <source>
        <dbReference type="SAM" id="Phobius"/>
    </source>
</evidence>